<gene>
    <name evidence="1" type="ORF">PVAND_008528</name>
</gene>
<evidence type="ECO:0000313" key="1">
    <source>
        <dbReference type="EMBL" id="KAG5678904.1"/>
    </source>
</evidence>
<sequence>MESFDKKNNQDWQFYHDIPPRDQLREELQGFLLKRPEFDGLIKIGKTFLRDEENFSNNFVVSSRYEIDDRYEMLKARNIFAECETEELALKLERAL</sequence>
<reference evidence="1" key="1">
    <citation type="submission" date="2021-03" db="EMBL/GenBank/DDBJ databases">
        <title>Chromosome level genome of the anhydrobiotic midge Polypedilum vanderplanki.</title>
        <authorList>
            <person name="Yoshida Y."/>
            <person name="Kikawada T."/>
            <person name="Gusev O."/>
        </authorList>
    </citation>
    <scope>NUCLEOTIDE SEQUENCE</scope>
    <source>
        <strain evidence="1">NIAS01</strain>
        <tissue evidence="1">Whole body or cell culture</tissue>
    </source>
</reference>
<dbReference type="AlphaFoldDB" id="A0A9J6CAJ1"/>
<dbReference type="EMBL" id="JADBJN010000002">
    <property type="protein sequence ID" value="KAG5678904.1"/>
    <property type="molecule type" value="Genomic_DNA"/>
</dbReference>
<comment type="caution">
    <text evidence="1">The sequence shown here is derived from an EMBL/GenBank/DDBJ whole genome shotgun (WGS) entry which is preliminary data.</text>
</comment>
<proteinExistence type="predicted"/>
<organism evidence="1 2">
    <name type="scientific">Polypedilum vanderplanki</name>
    <name type="common">Sleeping chironomid midge</name>
    <dbReference type="NCBI Taxonomy" id="319348"/>
    <lineage>
        <taxon>Eukaryota</taxon>
        <taxon>Metazoa</taxon>
        <taxon>Ecdysozoa</taxon>
        <taxon>Arthropoda</taxon>
        <taxon>Hexapoda</taxon>
        <taxon>Insecta</taxon>
        <taxon>Pterygota</taxon>
        <taxon>Neoptera</taxon>
        <taxon>Endopterygota</taxon>
        <taxon>Diptera</taxon>
        <taxon>Nematocera</taxon>
        <taxon>Chironomoidea</taxon>
        <taxon>Chironomidae</taxon>
        <taxon>Chironominae</taxon>
        <taxon>Polypedilum</taxon>
        <taxon>Polypedilum</taxon>
    </lineage>
</organism>
<accession>A0A9J6CAJ1</accession>
<evidence type="ECO:0000313" key="2">
    <source>
        <dbReference type="Proteomes" id="UP001107558"/>
    </source>
</evidence>
<name>A0A9J6CAJ1_POLVA</name>
<dbReference type="Proteomes" id="UP001107558">
    <property type="component" value="Chromosome 2"/>
</dbReference>
<protein>
    <submittedName>
        <fullName evidence="1">Uncharacterized protein</fullName>
    </submittedName>
</protein>
<keyword evidence="2" id="KW-1185">Reference proteome</keyword>